<dbReference type="STRING" id="1503925.TH53_02070"/>
<name>A0A0D0FA79_9SPHI</name>
<sequence length="127" mass="13941">MNKLILLISFLSLSAILIFSRTPESPPVKPVYYSVPDQGCTIHVAVVDEQDIAFPGATIKSTGKDQGILTNPDGQAEIKITEQSWPIVISFIGYQHQEINVACGQTKPYLVQLYPDSSGNFRHCTSC</sequence>
<gene>
    <name evidence="1" type="ORF">TH53_02070</name>
</gene>
<proteinExistence type="predicted"/>
<reference evidence="1 2" key="1">
    <citation type="submission" date="2015-01" db="EMBL/GenBank/DDBJ databases">
        <title>Draft genome sequence of Pedobacter sp. NL19 isolated from sludge of an effluent treatment pond in an abandoned uranium mine.</title>
        <authorList>
            <person name="Santos T."/>
            <person name="Caetano T."/>
            <person name="Covas C."/>
            <person name="Cruz A."/>
            <person name="Mendo S."/>
        </authorList>
    </citation>
    <scope>NUCLEOTIDE SEQUENCE [LARGE SCALE GENOMIC DNA]</scope>
    <source>
        <strain evidence="1 2">NL19</strain>
    </source>
</reference>
<protein>
    <submittedName>
        <fullName evidence="1">Uncharacterized protein</fullName>
    </submittedName>
</protein>
<evidence type="ECO:0000313" key="2">
    <source>
        <dbReference type="Proteomes" id="UP000032049"/>
    </source>
</evidence>
<dbReference type="Proteomes" id="UP000032049">
    <property type="component" value="Unassembled WGS sequence"/>
</dbReference>
<dbReference type="AlphaFoldDB" id="A0A0D0FA79"/>
<accession>A0A0D0FA79</accession>
<dbReference type="EMBL" id="JXRA01000007">
    <property type="protein sequence ID" value="KIO78698.1"/>
    <property type="molecule type" value="Genomic_DNA"/>
</dbReference>
<dbReference type="RefSeq" id="WP_041877928.1">
    <property type="nucleotide sequence ID" value="NZ_CP157278.1"/>
</dbReference>
<organism evidence="1 2">
    <name type="scientific">Pedobacter lusitanus</name>
    <dbReference type="NCBI Taxonomy" id="1503925"/>
    <lineage>
        <taxon>Bacteria</taxon>
        <taxon>Pseudomonadati</taxon>
        <taxon>Bacteroidota</taxon>
        <taxon>Sphingobacteriia</taxon>
        <taxon>Sphingobacteriales</taxon>
        <taxon>Sphingobacteriaceae</taxon>
        <taxon>Pedobacter</taxon>
    </lineage>
</organism>
<dbReference type="Gene3D" id="2.60.40.1120">
    <property type="entry name" value="Carboxypeptidase-like, regulatory domain"/>
    <property type="match status" value="1"/>
</dbReference>
<comment type="caution">
    <text evidence="1">The sequence shown here is derived from an EMBL/GenBank/DDBJ whole genome shotgun (WGS) entry which is preliminary data.</text>
</comment>
<evidence type="ECO:0000313" key="1">
    <source>
        <dbReference type="EMBL" id="KIO78698.1"/>
    </source>
</evidence>
<dbReference type="SUPFAM" id="SSF49464">
    <property type="entry name" value="Carboxypeptidase regulatory domain-like"/>
    <property type="match status" value="1"/>
</dbReference>
<dbReference type="InterPro" id="IPR008969">
    <property type="entry name" value="CarboxyPept-like_regulatory"/>
</dbReference>
<keyword evidence="2" id="KW-1185">Reference proteome</keyword>
<dbReference type="Pfam" id="PF13715">
    <property type="entry name" value="CarbopepD_reg_2"/>
    <property type="match status" value="1"/>
</dbReference>
<dbReference type="OrthoDB" id="7432683at2"/>